<evidence type="ECO:0000313" key="1">
    <source>
        <dbReference type="EMBL" id="XDQ66224.1"/>
    </source>
</evidence>
<dbReference type="EMBL" id="CP163440">
    <property type="protein sequence ID" value="XDQ66224.1"/>
    <property type="molecule type" value="Genomic_DNA"/>
</dbReference>
<gene>
    <name evidence="1" type="ORF">AB5J50_38130</name>
</gene>
<dbReference type="RefSeq" id="WP_369263225.1">
    <property type="nucleotide sequence ID" value="NZ_CP163440.1"/>
</dbReference>
<proteinExistence type="predicted"/>
<accession>A0AB39SGD5</accession>
<reference evidence="1" key="1">
    <citation type="submission" date="2024-07" db="EMBL/GenBank/DDBJ databases">
        <authorList>
            <person name="Yu S.T."/>
        </authorList>
    </citation>
    <scope>NUCLEOTIDE SEQUENCE</scope>
    <source>
        <strain evidence="1">R35</strain>
    </source>
</reference>
<sequence length="75" mass="8279">MSTTTETGEVTLSAECTLAKRRGYEDLHGECRQTKDVPLPHSNGLLLVRRCGCICHRRGGDPAARSDPQARRNQT</sequence>
<organism evidence="1">
    <name type="scientific">Streptomyces sp. R35</name>
    <dbReference type="NCBI Taxonomy" id="3238630"/>
    <lineage>
        <taxon>Bacteria</taxon>
        <taxon>Bacillati</taxon>
        <taxon>Actinomycetota</taxon>
        <taxon>Actinomycetes</taxon>
        <taxon>Kitasatosporales</taxon>
        <taxon>Streptomycetaceae</taxon>
        <taxon>Streptomyces</taxon>
    </lineage>
</organism>
<name>A0AB39SGD5_9ACTN</name>
<dbReference type="AlphaFoldDB" id="A0AB39SGD5"/>
<protein>
    <submittedName>
        <fullName evidence="1">Uncharacterized protein</fullName>
    </submittedName>
</protein>